<organism evidence="3 4">
    <name type="scientific">Loigolactobacillus binensis</name>
    <dbReference type="NCBI Taxonomy" id="2559922"/>
    <lineage>
        <taxon>Bacteria</taxon>
        <taxon>Bacillati</taxon>
        <taxon>Bacillota</taxon>
        <taxon>Bacilli</taxon>
        <taxon>Lactobacillales</taxon>
        <taxon>Lactobacillaceae</taxon>
        <taxon>Loigolactobacillus</taxon>
    </lineage>
</organism>
<reference evidence="4" key="1">
    <citation type="journal article" date="2019" name="Int. J. Syst. Evol. Microbiol.">
        <title>The Global Catalogue of Microorganisms (GCM) 10K type strain sequencing project: providing services to taxonomists for standard genome sequencing and annotation.</title>
        <authorList>
            <consortium name="The Broad Institute Genomics Platform"/>
            <consortium name="The Broad Institute Genome Sequencing Center for Infectious Disease"/>
            <person name="Wu L."/>
            <person name="Ma J."/>
        </authorList>
    </citation>
    <scope>NUCLEOTIDE SEQUENCE [LARGE SCALE GENOMIC DNA]</scope>
    <source>
        <strain evidence="4">CCM 8925</strain>
    </source>
</reference>
<evidence type="ECO:0000313" key="4">
    <source>
        <dbReference type="Proteomes" id="UP001597104"/>
    </source>
</evidence>
<dbReference type="Gene3D" id="3.40.630.190">
    <property type="entry name" value="LCP protein"/>
    <property type="match status" value="1"/>
</dbReference>
<protein>
    <submittedName>
        <fullName evidence="3">LCP family protein</fullName>
    </submittedName>
</protein>
<comment type="similarity">
    <text evidence="1">Belongs to the LytR/CpsA/Psr (LCP) family.</text>
</comment>
<dbReference type="PANTHER" id="PTHR33392:SF6">
    <property type="entry name" value="POLYISOPRENYL-TEICHOIC ACID--PEPTIDOGLYCAN TEICHOIC ACID TRANSFERASE TAGU"/>
    <property type="match status" value="1"/>
</dbReference>
<dbReference type="EMBL" id="JBHTIO010000045">
    <property type="protein sequence ID" value="MFD0898186.1"/>
    <property type="molecule type" value="Genomic_DNA"/>
</dbReference>
<evidence type="ECO:0000313" key="3">
    <source>
        <dbReference type="EMBL" id="MFD0898186.1"/>
    </source>
</evidence>
<dbReference type="Pfam" id="PF03816">
    <property type="entry name" value="LytR_cpsA_psr"/>
    <property type="match status" value="1"/>
</dbReference>
<dbReference type="PANTHER" id="PTHR33392">
    <property type="entry name" value="POLYISOPRENYL-TEICHOIC ACID--PEPTIDOGLYCAN TEICHOIC ACID TRANSFERASE TAGU"/>
    <property type="match status" value="1"/>
</dbReference>
<sequence>MRRSGRKKRHWVRWILLALLAIILVLGGVGGVVVYRIYHVTETSFNRMHDTNGQKTSTALAQGKPFSVLILGVDTGADGRIDKGNSDTLMVATVNPQTHKTVLHSIPRDTLAEMVGDKKRNMQKLNAAYNLGGAKMAKATISKLLGIHIDYYLTMNMGGLEKMVDAVGGVTVHSDLTFTFNSITIKKGTHHLNGKQALSYARMRYDDPKGDYGRQLRQQAVIRAVTKKLASTQGLSRYQKLLKALEPNVRTDVAFKALVRHGLKYRQNASHISSQQLQGADAWINGSSYQIATTAALTQTSNALRKELALPAKQIDNEETRLNALNVTFDGHNSQLYNTFGLDTVYYTDNTY</sequence>
<dbReference type="InterPro" id="IPR004474">
    <property type="entry name" value="LytR_CpsA_psr"/>
</dbReference>
<feature type="domain" description="Cell envelope-related transcriptional attenuator" evidence="2">
    <location>
        <begin position="85"/>
        <end position="230"/>
    </location>
</feature>
<evidence type="ECO:0000259" key="2">
    <source>
        <dbReference type="Pfam" id="PF03816"/>
    </source>
</evidence>
<keyword evidence="4" id="KW-1185">Reference proteome</keyword>
<dbReference type="InterPro" id="IPR050922">
    <property type="entry name" value="LytR/CpsA/Psr_CW_biosynth"/>
</dbReference>
<dbReference type="NCBIfam" id="TIGR00350">
    <property type="entry name" value="lytR_cpsA_psr"/>
    <property type="match status" value="1"/>
</dbReference>
<evidence type="ECO:0000256" key="1">
    <source>
        <dbReference type="ARBA" id="ARBA00006068"/>
    </source>
</evidence>
<gene>
    <name evidence="3" type="ORF">ACFQZ7_10670</name>
</gene>
<accession>A0ABW3EGJ6</accession>
<name>A0ABW3EGJ6_9LACO</name>
<dbReference type="Proteomes" id="UP001597104">
    <property type="component" value="Unassembled WGS sequence"/>
</dbReference>
<proteinExistence type="inferred from homology"/>
<dbReference type="RefSeq" id="WP_137637519.1">
    <property type="nucleotide sequence ID" value="NZ_BJDN01000009.1"/>
</dbReference>
<comment type="caution">
    <text evidence="3">The sequence shown here is derived from an EMBL/GenBank/DDBJ whole genome shotgun (WGS) entry which is preliminary data.</text>
</comment>